<reference evidence="1" key="1">
    <citation type="submission" date="2021-03" db="EMBL/GenBank/DDBJ databases">
        <title>Chromosome level genome of the anhydrobiotic midge Polypedilum vanderplanki.</title>
        <authorList>
            <person name="Yoshida Y."/>
            <person name="Kikawada T."/>
            <person name="Gusev O."/>
        </authorList>
    </citation>
    <scope>NUCLEOTIDE SEQUENCE</scope>
    <source>
        <strain evidence="1">NIAS01</strain>
        <tissue evidence="1">Whole body or cell culture</tissue>
    </source>
</reference>
<protein>
    <submittedName>
        <fullName evidence="1">Uncharacterized protein</fullName>
    </submittedName>
</protein>
<sequence length="159" mass="18668">MRNIKLGKHDLRKIASEIADTFPNETIDTYCTADIKPTGILYKRYYNSNNNTSNYLKRKHEETMNTTSEDNLLFTNVEIESDEFVRGNSNIQLNDLLPHWRLGMKIRQSYINSNVDLNLILDKYEAYSRSDGYQLINDDFKSLFSDVNFEHKFLEVLPN</sequence>
<proteinExistence type="predicted"/>
<dbReference type="AlphaFoldDB" id="A0A9J6CBF2"/>
<dbReference type="Proteomes" id="UP001107558">
    <property type="component" value="Chromosome 2"/>
</dbReference>
<comment type="caution">
    <text evidence="1">The sequence shown here is derived from an EMBL/GenBank/DDBJ whole genome shotgun (WGS) entry which is preliminary data.</text>
</comment>
<gene>
    <name evidence="1" type="ORF">PVAND_008817</name>
</gene>
<organism evidence="1 2">
    <name type="scientific">Polypedilum vanderplanki</name>
    <name type="common">Sleeping chironomid midge</name>
    <dbReference type="NCBI Taxonomy" id="319348"/>
    <lineage>
        <taxon>Eukaryota</taxon>
        <taxon>Metazoa</taxon>
        <taxon>Ecdysozoa</taxon>
        <taxon>Arthropoda</taxon>
        <taxon>Hexapoda</taxon>
        <taxon>Insecta</taxon>
        <taxon>Pterygota</taxon>
        <taxon>Neoptera</taxon>
        <taxon>Endopterygota</taxon>
        <taxon>Diptera</taxon>
        <taxon>Nematocera</taxon>
        <taxon>Chironomoidea</taxon>
        <taxon>Chironomidae</taxon>
        <taxon>Chironominae</taxon>
        <taxon>Polypedilum</taxon>
        <taxon>Polypedilum</taxon>
    </lineage>
</organism>
<name>A0A9J6CBF2_POLVA</name>
<dbReference type="EMBL" id="JADBJN010000002">
    <property type="protein sequence ID" value="KAG5679237.1"/>
    <property type="molecule type" value="Genomic_DNA"/>
</dbReference>
<accession>A0A9J6CBF2</accession>
<evidence type="ECO:0000313" key="2">
    <source>
        <dbReference type="Proteomes" id="UP001107558"/>
    </source>
</evidence>
<evidence type="ECO:0000313" key="1">
    <source>
        <dbReference type="EMBL" id="KAG5679237.1"/>
    </source>
</evidence>
<keyword evidence="2" id="KW-1185">Reference proteome</keyword>